<dbReference type="AlphaFoldDB" id="A0A8H7S7S8"/>
<comment type="caution">
    <text evidence="20">The sequence shown here is derived from an EMBL/GenBank/DDBJ whole genome shotgun (WGS) entry which is preliminary data.</text>
</comment>
<dbReference type="UniPathway" id="UPA00802"/>
<dbReference type="FunFam" id="1.10.600.10:FF:000020">
    <property type="entry name" value="Phytoene synthase"/>
    <property type="match status" value="1"/>
</dbReference>
<comment type="catalytic activity">
    <reaction evidence="17">
        <text>gamma-carotene = all-trans-beta-carotene</text>
        <dbReference type="Rhea" id="RHEA:32239"/>
        <dbReference type="ChEBI" id="CHEBI:17579"/>
        <dbReference type="ChEBI" id="CHEBI:27740"/>
        <dbReference type="EC" id="5.5.1.19"/>
    </reaction>
</comment>
<dbReference type="PANTHER" id="PTHR31480">
    <property type="entry name" value="BIFUNCTIONAL LYCOPENE CYCLASE/PHYTOENE SYNTHASE"/>
    <property type="match status" value="1"/>
</dbReference>
<keyword evidence="15" id="KW-0413">Isomerase</keyword>
<feature type="transmembrane region" description="Helical" evidence="19">
    <location>
        <begin position="142"/>
        <end position="161"/>
    </location>
</feature>
<evidence type="ECO:0000256" key="6">
    <source>
        <dbReference type="ARBA" id="ARBA00008406"/>
    </source>
</evidence>
<dbReference type="Gene3D" id="1.10.600.10">
    <property type="entry name" value="Farnesyl Diphosphate Synthase"/>
    <property type="match status" value="1"/>
</dbReference>
<evidence type="ECO:0000256" key="11">
    <source>
        <dbReference type="ARBA" id="ARBA00022692"/>
    </source>
</evidence>
<dbReference type="InterPro" id="IPR033904">
    <property type="entry name" value="Trans_IPPS_HH"/>
</dbReference>
<dbReference type="UniPathway" id="UPA00799">
    <property type="reaction ID" value="UER00773"/>
</dbReference>
<dbReference type="SUPFAM" id="SSF48576">
    <property type="entry name" value="Terpenoid synthases"/>
    <property type="match status" value="1"/>
</dbReference>
<comment type="pathway">
    <text evidence="3">Carotenoid biosynthesis; beta-carotene biosynthesis.</text>
</comment>
<gene>
    <name evidence="20" type="ORF">INT45_001334</name>
</gene>
<dbReference type="CDD" id="cd00683">
    <property type="entry name" value="Trans_IPPS_HH"/>
    <property type="match status" value="1"/>
</dbReference>
<dbReference type="NCBIfam" id="TIGR03462">
    <property type="entry name" value="CarR_dom_SF"/>
    <property type="match status" value="2"/>
</dbReference>
<dbReference type="InterPro" id="IPR044843">
    <property type="entry name" value="Trans_IPPS_bact-type"/>
</dbReference>
<dbReference type="InterPro" id="IPR019845">
    <property type="entry name" value="Squalene/phytoene_synthase_CS"/>
</dbReference>
<keyword evidence="12" id="KW-0125">Carotenoid biosynthesis</keyword>
<evidence type="ECO:0000256" key="18">
    <source>
        <dbReference type="ARBA" id="ARBA00029335"/>
    </source>
</evidence>
<evidence type="ECO:0000256" key="17">
    <source>
        <dbReference type="ARBA" id="ARBA00029313"/>
    </source>
</evidence>
<evidence type="ECO:0000313" key="21">
    <source>
        <dbReference type="Proteomes" id="UP000646827"/>
    </source>
</evidence>
<comment type="similarity">
    <text evidence="6">In the C-terminal section; belongs to the phytoene/squalene synthase family.</text>
</comment>
<evidence type="ECO:0000256" key="2">
    <source>
        <dbReference type="ARBA" id="ARBA00004141"/>
    </source>
</evidence>
<dbReference type="EMBL" id="JAEPRB010000047">
    <property type="protein sequence ID" value="KAG2224216.1"/>
    <property type="molecule type" value="Genomic_DNA"/>
</dbReference>
<dbReference type="GO" id="GO:0016872">
    <property type="term" value="F:intramolecular lyase activity"/>
    <property type="evidence" value="ECO:0007669"/>
    <property type="project" value="InterPro"/>
</dbReference>
<comment type="pathway">
    <text evidence="4">Carotenoid biosynthesis; phytoene biosynthesis; all-trans-phytoene from geranylgeranyl diphosphate: step 1/1.</text>
</comment>
<feature type="transmembrane region" description="Helical" evidence="19">
    <location>
        <begin position="173"/>
        <end position="199"/>
    </location>
</feature>
<feature type="transmembrane region" description="Helical" evidence="19">
    <location>
        <begin position="6"/>
        <end position="23"/>
    </location>
</feature>
<feature type="transmembrane region" description="Helical" evidence="19">
    <location>
        <begin position="78"/>
        <end position="96"/>
    </location>
</feature>
<evidence type="ECO:0000256" key="9">
    <source>
        <dbReference type="ARBA" id="ARBA00018909"/>
    </source>
</evidence>
<evidence type="ECO:0000256" key="12">
    <source>
        <dbReference type="ARBA" id="ARBA00022746"/>
    </source>
</evidence>
<comment type="subcellular location">
    <subcellularLocation>
        <location evidence="2">Membrane</location>
        <topology evidence="2">Multi-pass membrane protein</topology>
    </subcellularLocation>
</comment>
<dbReference type="GO" id="GO:0051996">
    <property type="term" value="F:squalene synthase [NAD(P)H] activity"/>
    <property type="evidence" value="ECO:0007669"/>
    <property type="project" value="InterPro"/>
</dbReference>
<comment type="catalytic activity">
    <reaction evidence="18">
        <text>all-trans-lycopene = gamma-carotene</text>
        <dbReference type="Rhea" id="RHEA:32219"/>
        <dbReference type="ChEBI" id="CHEBI:15948"/>
        <dbReference type="ChEBI" id="CHEBI:27740"/>
        <dbReference type="EC" id="5.5.1.19"/>
    </reaction>
</comment>
<dbReference type="PROSITE" id="PS01045">
    <property type="entry name" value="SQUALEN_PHYTOEN_SYN_2"/>
    <property type="match status" value="1"/>
</dbReference>
<evidence type="ECO:0000256" key="19">
    <source>
        <dbReference type="SAM" id="Phobius"/>
    </source>
</evidence>
<dbReference type="InterPro" id="IPR017825">
    <property type="entry name" value="Lycopene_cyclase_dom"/>
</dbReference>
<evidence type="ECO:0000256" key="5">
    <source>
        <dbReference type="ARBA" id="ARBA00008247"/>
    </source>
</evidence>
<dbReference type="GO" id="GO:0016117">
    <property type="term" value="P:carotenoid biosynthetic process"/>
    <property type="evidence" value="ECO:0007669"/>
    <property type="project" value="UniProtKB-KW"/>
</dbReference>
<evidence type="ECO:0000256" key="10">
    <source>
        <dbReference type="ARBA" id="ARBA00022679"/>
    </source>
</evidence>
<dbReference type="OrthoDB" id="6600518at2759"/>
<evidence type="ECO:0000256" key="3">
    <source>
        <dbReference type="ARBA" id="ARBA00005089"/>
    </source>
</evidence>
<reference evidence="20 21" key="1">
    <citation type="submission" date="2020-12" db="EMBL/GenBank/DDBJ databases">
        <title>Metabolic potential, ecology and presence of endohyphal bacteria is reflected in genomic diversity of Mucoromycotina.</title>
        <authorList>
            <person name="Muszewska A."/>
            <person name="Okrasinska A."/>
            <person name="Steczkiewicz K."/>
            <person name="Drgas O."/>
            <person name="Orlowska M."/>
            <person name="Perlinska-Lenart U."/>
            <person name="Aleksandrzak-Piekarczyk T."/>
            <person name="Szatraj K."/>
            <person name="Zielenkiewicz U."/>
            <person name="Pilsyk S."/>
            <person name="Malc E."/>
            <person name="Mieczkowski P."/>
            <person name="Kruszewska J.S."/>
            <person name="Biernat P."/>
            <person name="Pawlowska J."/>
        </authorList>
    </citation>
    <scope>NUCLEOTIDE SEQUENCE [LARGE SCALE GENOMIC DNA]</scope>
    <source>
        <strain evidence="20 21">CBS 142.35</strain>
    </source>
</reference>
<keyword evidence="11 19" id="KW-0812">Transmembrane</keyword>
<organism evidence="20 21">
    <name type="scientific">Circinella minor</name>
    <dbReference type="NCBI Taxonomy" id="1195481"/>
    <lineage>
        <taxon>Eukaryota</taxon>
        <taxon>Fungi</taxon>
        <taxon>Fungi incertae sedis</taxon>
        <taxon>Mucoromycota</taxon>
        <taxon>Mucoromycotina</taxon>
        <taxon>Mucoromycetes</taxon>
        <taxon>Mucorales</taxon>
        <taxon>Lichtheimiaceae</taxon>
        <taxon>Circinella</taxon>
    </lineage>
</organism>
<feature type="transmembrane region" description="Helical" evidence="19">
    <location>
        <begin position="219"/>
        <end position="236"/>
    </location>
</feature>
<evidence type="ECO:0000256" key="14">
    <source>
        <dbReference type="ARBA" id="ARBA00023136"/>
    </source>
</evidence>
<keyword evidence="13 19" id="KW-1133">Transmembrane helix</keyword>
<keyword evidence="21" id="KW-1185">Reference proteome</keyword>
<name>A0A8H7S7S8_9FUNG</name>
<keyword evidence="10" id="KW-0808">Transferase</keyword>
<accession>A0A8H7S7S8</accession>
<evidence type="ECO:0000313" key="20">
    <source>
        <dbReference type="EMBL" id="KAG2224216.1"/>
    </source>
</evidence>
<evidence type="ECO:0000256" key="15">
    <source>
        <dbReference type="ARBA" id="ARBA00023235"/>
    </source>
</evidence>
<dbReference type="EC" id="5.5.1.19" evidence="7"/>
<dbReference type="Pfam" id="PF00494">
    <property type="entry name" value="SQS_PSY"/>
    <property type="match status" value="1"/>
</dbReference>
<keyword evidence="16" id="KW-0511">Multifunctional enzyme</keyword>
<dbReference type="GO" id="GO:0016020">
    <property type="term" value="C:membrane"/>
    <property type="evidence" value="ECO:0007669"/>
    <property type="project" value="UniProtKB-SubCell"/>
</dbReference>
<sequence>MLTYMEVHLYYTLPILGVLFGLLRPFHSPQETFKYTFLCAMAFSTASIWDNYIVYHRAWSYCPSCVTAVIGYVPLEEYMFFIIMSLMTVAFTNMIMRWHLPSTFIKPDTPMLKSMLVRYLPIVGFLSVGVHAWNLAVPDTHLFYGSCILWYSCPVLALLWFGGGEYICRRYKAVLTSIIVPTIYLCWVDKVAIAAGTWHISLRTSTGVMVAPSLPLEEFMFFLLINVVLVFATCAIDRAQAILHLHGNELRGHPNNSKLSNLIPNQLTQLLYLTQAFCMSDQSLDTETYRDLHTTWKILKQASFSFYTASAVFPTHIRQDLGVLYGFCRATDDLADDEVASVEQRKTQLATVRRCIHDMFATKTPNMDWSLYDLPSSCIASLRAFTRLRPKLQVDAVNELLDGYDFDLDRSIVKNEADLERYSACVASSVGEMCTRVMLEYPETWTIERARDMGLVLQYTNIARDIVTDSQQLRRCYVPRDWLTEKESEAMTTGRAEQLGQTKLRSLALKLVYSADELATRARRGIDRLPFDCQGGVRAACSVYMAIGNELIKADGYPHRAHVSTWNRAWVVLKNVYQEAHSSSLQGFIRNSTSITNSKNNSVDDENKIATTRKGKQRAFCLL</sequence>
<comment type="similarity">
    <text evidence="5">In the N-terminal section; belongs to the lycopene beta-cyclase family.</text>
</comment>
<dbReference type="GO" id="GO:0045436">
    <property type="term" value="F:lycopene beta cyclase activity"/>
    <property type="evidence" value="ECO:0007669"/>
    <property type="project" value="UniProtKB-ARBA"/>
</dbReference>
<dbReference type="InterPro" id="IPR008949">
    <property type="entry name" value="Isoprenoid_synthase_dom_sf"/>
</dbReference>
<dbReference type="EC" id="2.5.1.32" evidence="8"/>
<protein>
    <recommendedName>
        <fullName evidence="9">Bifunctional lycopene cyclase/phytoene synthase</fullName>
        <ecNumber evidence="8">2.5.1.32</ecNumber>
        <ecNumber evidence="7">5.5.1.19</ecNumber>
    </recommendedName>
</protein>
<evidence type="ECO:0000256" key="8">
    <source>
        <dbReference type="ARBA" id="ARBA00012396"/>
    </source>
</evidence>
<feature type="transmembrane region" description="Helical" evidence="19">
    <location>
        <begin position="116"/>
        <end position="136"/>
    </location>
</feature>
<keyword evidence="14 19" id="KW-0472">Membrane</keyword>
<dbReference type="GO" id="GO:0004311">
    <property type="term" value="F:geranylgeranyl diphosphate synthase activity"/>
    <property type="evidence" value="ECO:0007669"/>
    <property type="project" value="InterPro"/>
</dbReference>
<evidence type="ECO:0000256" key="16">
    <source>
        <dbReference type="ARBA" id="ARBA00023268"/>
    </source>
</evidence>
<dbReference type="SFLD" id="SFLDG01212">
    <property type="entry name" value="Phytoene_synthase_like"/>
    <property type="match status" value="1"/>
</dbReference>
<dbReference type="SFLD" id="SFLDG01018">
    <property type="entry name" value="Squalene/Phytoene_Synthase_Lik"/>
    <property type="match status" value="1"/>
</dbReference>
<evidence type="ECO:0000256" key="4">
    <source>
        <dbReference type="ARBA" id="ARBA00005172"/>
    </source>
</evidence>
<evidence type="ECO:0000256" key="1">
    <source>
        <dbReference type="ARBA" id="ARBA00001805"/>
    </source>
</evidence>
<dbReference type="SFLD" id="SFLDS00005">
    <property type="entry name" value="Isoprenoid_Synthase_Type_I"/>
    <property type="match status" value="1"/>
</dbReference>
<proteinExistence type="inferred from homology"/>
<dbReference type="Proteomes" id="UP000646827">
    <property type="component" value="Unassembled WGS sequence"/>
</dbReference>
<dbReference type="InterPro" id="IPR002060">
    <property type="entry name" value="Squ/phyt_synthse"/>
</dbReference>
<evidence type="ECO:0000256" key="13">
    <source>
        <dbReference type="ARBA" id="ARBA00022989"/>
    </source>
</evidence>
<evidence type="ECO:0000256" key="7">
    <source>
        <dbReference type="ARBA" id="ARBA00012242"/>
    </source>
</evidence>
<comment type="catalytic activity">
    <reaction evidence="1">
        <text>2 (2E,6E,10E)-geranylgeranyl diphosphate = 15-cis-phytoene + 2 diphosphate</text>
        <dbReference type="Rhea" id="RHEA:34475"/>
        <dbReference type="ChEBI" id="CHEBI:27787"/>
        <dbReference type="ChEBI" id="CHEBI:33019"/>
        <dbReference type="ChEBI" id="CHEBI:58756"/>
        <dbReference type="EC" id="2.5.1.32"/>
    </reaction>
</comment>